<name>U9TU69_RHIID</name>
<dbReference type="AlphaFoldDB" id="U9TU69"/>
<dbReference type="HOGENOM" id="CLU_2484475_0_0_1"/>
<sequence>MQYCQMNKCLFYCIKKIENWKDLLGDERKAEDQEEKSYNEKKNHNTDPIGMTEVTGNIEFTEDNYESIILNPDSLIKCINQTSIYEV</sequence>
<gene>
    <name evidence="2" type="ORF">GLOINDRAFT_30034</name>
</gene>
<feature type="region of interest" description="Disordered" evidence="1">
    <location>
        <begin position="28"/>
        <end position="52"/>
    </location>
</feature>
<reference evidence="2" key="1">
    <citation type="submission" date="2013-07" db="EMBL/GenBank/DDBJ databases">
        <title>The genome of an arbuscular mycorrhizal fungus provides insights into the evolution of the oldest plant symbiosis.</title>
        <authorList>
            <consortium name="DOE Joint Genome Institute"/>
            <person name="Tisserant E."/>
            <person name="Malbreil M."/>
            <person name="Kuo A."/>
            <person name="Kohler A."/>
            <person name="Symeonidi A."/>
            <person name="Balestrini R."/>
            <person name="Charron P."/>
            <person name="Duensing N."/>
            <person name="Frei-dit-Frey N."/>
            <person name="Gianinazzi-Pearson V."/>
            <person name="Gilbert B."/>
            <person name="Handa Y."/>
            <person name="Hijri M."/>
            <person name="Kaul R."/>
            <person name="Kawaguchi M."/>
            <person name="Krajinski F."/>
            <person name="Lammers P."/>
            <person name="Lapierre D."/>
            <person name="Masclaux F.G."/>
            <person name="Murat C."/>
            <person name="Morin E."/>
            <person name="Ndikumana S."/>
            <person name="Pagni M."/>
            <person name="Petitpierre D."/>
            <person name="Requena N."/>
            <person name="Rosikiewicz P."/>
            <person name="Riley R."/>
            <person name="Saito K."/>
            <person name="San Clemente H."/>
            <person name="Shapiro H."/>
            <person name="van Tuinen D."/>
            <person name="Becard G."/>
            <person name="Bonfante P."/>
            <person name="Paszkowski U."/>
            <person name="Shachar-Hill Y."/>
            <person name="Young J.P."/>
            <person name="Sanders I.R."/>
            <person name="Henrissat B."/>
            <person name="Rensing S.A."/>
            <person name="Grigoriev I.V."/>
            <person name="Corradi N."/>
            <person name="Roux C."/>
            <person name="Martin F."/>
        </authorList>
    </citation>
    <scope>NUCLEOTIDE SEQUENCE</scope>
    <source>
        <strain evidence="2">DAOM 197198</strain>
    </source>
</reference>
<organism evidence="2">
    <name type="scientific">Rhizophagus irregularis (strain DAOM 181602 / DAOM 197198 / MUCL 43194)</name>
    <name type="common">Arbuscular mycorrhizal fungus</name>
    <name type="synonym">Glomus intraradices</name>
    <dbReference type="NCBI Taxonomy" id="747089"/>
    <lineage>
        <taxon>Eukaryota</taxon>
        <taxon>Fungi</taxon>
        <taxon>Fungi incertae sedis</taxon>
        <taxon>Mucoromycota</taxon>
        <taxon>Glomeromycotina</taxon>
        <taxon>Glomeromycetes</taxon>
        <taxon>Glomerales</taxon>
        <taxon>Glomeraceae</taxon>
        <taxon>Rhizophagus</taxon>
    </lineage>
</organism>
<dbReference type="VEuPathDB" id="FungiDB:RhiirFUN_002723"/>
<evidence type="ECO:0000256" key="1">
    <source>
        <dbReference type="SAM" id="MobiDB-lite"/>
    </source>
</evidence>
<evidence type="ECO:0000313" key="2">
    <source>
        <dbReference type="EMBL" id="ESA09878.1"/>
    </source>
</evidence>
<dbReference type="EMBL" id="KI287634">
    <property type="protein sequence ID" value="ESA09878.1"/>
    <property type="molecule type" value="Genomic_DNA"/>
</dbReference>
<feature type="compositionally biased region" description="Basic and acidic residues" evidence="1">
    <location>
        <begin position="28"/>
        <end position="45"/>
    </location>
</feature>
<accession>U9TU69</accession>
<proteinExistence type="predicted"/>
<protein>
    <submittedName>
        <fullName evidence="2">Uncharacterized protein</fullName>
    </submittedName>
</protein>